<proteinExistence type="predicted"/>
<evidence type="ECO:0000313" key="2">
    <source>
        <dbReference type="Proteomes" id="UP000000936"/>
    </source>
</evidence>
<dbReference type="STRING" id="754252.PFREUD_12950"/>
<dbReference type="HOGENOM" id="CLU_3434059_0_0_11"/>
<accession>D7GE52</accession>
<name>D7GE52_PROFC</name>
<gene>
    <name evidence="1" type="ordered locus">PFREUD_12950</name>
</gene>
<dbReference type="KEGG" id="pfr:PFREUD_12950"/>
<evidence type="ECO:0000313" key="1">
    <source>
        <dbReference type="EMBL" id="CBL56813.1"/>
    </source>
</evidence>
<sequence>MTHRVTENGSPGHDE</sequence>
<organism evidence="1 2">
    <name type="scientific">Propionibacterium freudenreichii subsp. shermanii (strain ATCC 9614 / DSM 4902 / CIP 103027 / NCIMB 8099 / CIRM-BIA1)</name>
    <dbReference type="NCBI Taxonomy" id="754252"/>
    <lineage>
        <taxon>Bacteria</taxon>
        <taxon>Bacillati</taxon>
        <taxon>Actinomycetota</taxon>
        <taxon>Actinomycetes</taxon>
        <taxon>Propionibacteriales</taxon>
        <taxon>Propionibacteriaceae</taxon>
        <taxon>Propionibacterium</taxon>
    </lineage>
</organism>
<keyword evidence="2" id="KW-1185">Reference proteome</keyword>
<dbReference type="Proteomes" id="UP000000936">
    <property type="component" value="Chromosome"/>
</dbReference>
<reference evidence="1 2" key="1">
    <citation type="journal article" date="2010" name="PLoS ONE">
        <title>The complete genome of Propionibacterium freudenreichii CIRM-BIA1, a hardy actinobacterium with food and probiotic applications.</title>
        <authorList>
            <person name="Falentin H."/>
            <person name="Deutsch S.M."/>
            <person name="Jan G."/>
            <person name="Loux V."/>
            <person name="Thierry A."/>
            <person name="Parayre S."/>
            <person name="Maillard M.B."/>
            <person name="Dherbecourt J."/>
            <person name="Cousin F.J."/>
            <person name="Jardin J."/>
            <person name="Siguier P."/>
            <person name="Couloux A."/>
            <person name="Barbe V."/>
            <person name="Vacherie B."/>
            <person name="Wincker P."/>
            <person name="Gibrat J.F."/>
            <person name="Gaillardin C."/>
            <person name="Lortal S."/>
        </authorList>
    </citation>
    <scope>NUCLEOTIDE SEQUENCE [LARGE SCALE GENOMIC DNA]</scope>
    <source>
        <strain evidence="2">ATCC 9614 / DSM 4902 / CIP 103027 / NCIMB 8099 / CIRM-BIA1</strain>
    </source>
</reference>
<protein>
    <submittedName>
        <fullName evidence="1">Uncharacterized protein</fullName>
    </submittedName>
</protein>
<dbReference type="EMBL" id="FN806773">
    <property type="protein sequence ID" value="CBL56813.1"/>
    <property type="molecule type" value="Genomic_DNA"/>
</dbReference>